<evidence type="ECO:0000313" key="9">
    <source>
        <dbReference type="Proteomes" id="UP000001811"/>
    </source>
</evidence>
<feature type="compositionally biased region" description="Low complexity" evidence="6">
    <location>
        <begin position="159"/>
        <end position="191"/>
    </location>
</feature>
<feature type="compositionally biased region" description="Low complexity" evidence="6">
    <location>
        <begin position="515"/>
        <end position="528"/>
    </location>
</feature>
<dbReference type="InterPro" id="IPR008919">
    <property type="entry name" value="Retrov_capsid_N"/>
</dbReference>
<keyword evidence="5" id="KW-0862">Zinc</keyword>
<dbReference type="InterPro" id="IPR003036">
    <property type="entry name" value="Gag_P30"/>
</dbReference>
<dbReference type="SMART" id="SM00343">
    <property type="entry name" value="ZnF_C2HC"/>
    <property type="match status" value="1"/>
</dbReference>
<evidence type="ECO:0000256" key="2">
    <source>
        <dbReference type="ARBA" id="ARBA00022511"/>
    </source>
</evidence>
<dbReference type="AlphaFoldDB" id="A0A5F9C624"/>
<evidence type="ECO:0000259" key="7">
    <source>
        <dbReference type="PROSITE" id="PS50158"/>
    </source>
</evidence>
<dbReference type="GO" id="GO:0019068">
    <property type="term" value="P:virion assembly"/>
    <property type="evidence" value="ECO:0007669"/>
    <property type="project" value="InterPro"/>
</dbReference>
<evidence type="ECO:0000256" key="4">
    <source>
        <dbReference type="ARBA" id="ARBA00023136"/>
    </source>
</evidence>
<evidence type="ECO:0000256" key="3">
    <source>
        <dbReference type="ARBA" id="ARBA00022870"/>
    </source>
</evidence>
<evidence type="ECO:0000313" key="8">
    <source>
        <dbReference type="Ensembl" id="ENSOCUP00000028499.1"/>
    </source>
</evidence>
<dbReference type="Ensembl" id="ENSOCUT00000040989.1">
    <property type="protein sequence ID" value="ENSOCUP00000028499.1"/>
    <property type="gene ID" value="ENSOCUG00000034326.1"/>
</dbReference>
<keyword evidence="5" id="KW-0479">Metal-binding</keyword>
<name>A0A5F9C624_RABIT</name>
<protein>
    <recommendedName>
        <fullName evidence="7">CCHC-type domain-containing protein</fullName>
    </recommendedName>
</protein>
<dbReference type="SMR" id="A0A5F9C624"/>
<organism evidence="8 9">
    <name type="scientific">Oryctolagus cuniculus</name>
    <name type="common">Rabbit</name>
    <dbReference type="NCBI Taxonomy" id="9986"/>
    <lineage>
        <taxon>Eukaryota</taxon>
        <taxon>Metazoa</taxon>
        <taxon>Chordata</taxon>
        <taxon>Craniata</taxon>
        <taxon>Vertebrata</taxon>
        <taxon>Euteleostomi</taxon>
        <taxon>Mammalia</taxon>
        <taxon>Eutheria</taxon>
        <taxon>Euarchontoglires</taxon>
        <taxon>Glires</taxon>
        <taxon>Lagomorpha</taxon>
        <taxon>Leporidae</taxon>
        <taxon>Oryctolagus</taxon>
    </lineage>
</organism>
<proteinExistence type="predicted"/>
<dbReference type="GO" id="GO:0003676">
    <property type="term" value="F:nucleic acid binding"/>
    <property type="evidence" value="ECO:0007669"/>
    <property type="project" value="InterPro"/>
</dbReference>
<keyword evidence="2" id="KW-1032">Host cell membrane</keyword>
<keyword evidence="3" id="KW-1043">Host membrane</keyword>
<dbReference type="InterPro" id="IPR036875">
    <property type="entry name" value="Znf_CCHC_sf"/>
</dbReference>
<dbReference type="InterPro" id="IPR010999">
    <property type="entry name" value="Retrovr_matrix"/>
</dbReference>
<dbReference type="Pfam" id="PF02093">
    <property type="entry name" value="Gag_p30"/>
    <property type="match status" value="1"/>
</dbReference>
<dbReference type="PROSITE" id="PS50158">
    <property type="entry name" value="ZF_CCHC"/>
    <property type="match status" value="1"/>
</dbReference>
<dbReference type="GeneTree" id="ENSGT01150000287189"/>
<dbReference type="PANTHER" id="PTHR33166">
    <property type="entry name" value="GAG_P30 DOMAIN-CONTAINING PROTEIN"/>
    <property type="match status" value="1"/>
</dbReference>
<comment type="subcellular location">
    <subcellularLocation>
        <location evidence="1">Host cell membrane</location>
    </subcellularLocation>
</comment>
<dbReference type="Pfam" id="PF00098">
    <property type="entry name" value="zf-CCHC"/>
    <property type="match status" value="1"/>
</dbReference>
<dbReference type="Gene3D" id="1.10.375.10">
    <property type="entry name" value="Human Immunodeficiency Virus Type 1 Capsid Protein"/>
    <property type="match status" value="1"/>
</dbReference>
<feature type="domain" description="CCHC-type" evidence="7">
    <location>
        <begin position="493"/>
        <end position="508"/>
    </location>
</feature>
<dbReference type="InterPro" id="IPR036946">
    <property type="entry name" value="G_retro_matrix_sf"/>
</dbReference>
<evidence type="ECO:0000256" key="6">
    <source>
        <dbReference type="SAM" id="MobiDB-lite"/>
    </source>
</evidence>
<feature type="region of interest" description="Disordered" evidence="6">
    <location>
        <begin position="504"/>
        <end position="528"/>
    </location>
</feature>
<dbReference type="Gene3D" id="1.10.150.180">
    <property type="entry name" value="Gamma-retroviral matrix domain"/>
    <property type="match status" value="1"/>
</dbReference>
<dbReference type="InterPro" id="IPR000840">
    <property type="entry name" value="G_retro_matrix"/>
</dbReference>
<dbReference type="Proteomes" id="UP000001811">
    <property type="component" value="Unplaced"/>
</dbReference>
<dbReference type="InParanoid" id="A0A5F9C624"/>
<evidence type="ECO:0000256" key="5">
    <source>
        <dbReference type="PROSITE-ProRule" id="PRU00047"/>
    </source>
</evidence>
<dbReference type="SUPFAM" id="SSF57756">
    <property type="entry name" value="Retrovirus zinc finger-like domains"/>
    <property type="match status" value="1"/>
</dbReference>
<dbReference type="PaxDb" id="9986-ENSOCUP00000002191"/>
<reference evidence="8 9" key="1">
    <citation type="journal article" date="2011" name="Nature">
        <title>A high-resolution map of human evolutionary constraint using 29 mammals.</title>
        <authorList>
            <person name="Lindblad-Toh K."/>
            <person name="Garber M."/>
            <person name="Zuk O."/>
            <person name="Lin M.F."/>
            <person name="Parker B.J."/>
            <person name="Washietl S."/>
            <person name="Kheradpour P."/>
            <person name="Ernst J."/>
            <person name="Jordan G."/>
            <person name="Mauceli E."/>
            <person name="Ward L.D."/>
            <person name="Lowe C.B."/>
            <person name="Holloway A.K."/>
            <person name="Clamp M."/>
            <person name="Gnerre S."/>
            <person name="Alfoldi J."/>
            <person name="Beal K."/>
            <person name="Chang J."/>
            <person name="Clawson H."/>
            <person name="Cuff J."/>
            <person name="Di Palma F."/>
            <person name="Fitzgerald S."/>
            <person name="Flicek P."/>
            <person name="Guttman M."/>
            <person name="Hubisz M.J."/>
            <person name="Jaffe D.B."/>
            <person name="Jungreis I."/>
            <person name="Kent W.J."/>
            <person name="Kostka D."/>
            <person name="Lara M."/>
            <person name="Martins A.L."/>
            <person name="Massingham T."/>
            <person name="Moltke I."/>
            <person name="Raney B.J."/>
            <person name="Rasmussen M.D."/>
            <person name="Robinson J."/>
            <person name="Stark A."/>
            <person name="Vilella A.J."/>
            <person name="Wen J."/>
            <person name="Xie X."/>
            <person name="Zody M.C."/>
            <person name="Baldwin J."/>
            <person name="Bloom T."/>
            <person name="Chin C.W."/>
            <person name="Heiman D."/>
            <person name="Nicol R."/>
            <person name="Nusbaum C."/>
            <person name="Young S."/>
            <person name="Wilkinson J."/>
            <person name="Worley K.C."/>
            <person name="Kovar C.L."/>
            <person name="Muzny D.M."/>
            <person name="Gibbs R.A."/>
            <person name="Cree A."/>
            <person name="Dihn H.H."/>
            <person name="Fowler G."/>
            <person name="Jhangiani S."/>
            <person name="Joshi V."/>
            <person name="Lee S."/>
            <person name="Lewis L.R."/>
            <person name="Nazareth L.V."/>
            <person name="Okwuonu G."/>
            <person name="Santibanez J."/>
            <person name="Warren W.C."/>
            <person name="Mardis E.R."/>
            <person name="Weinstock G.M."/>
            <person name="Wilson R.K."/>
            <person name="Delehaunty K."/>
            <person name="Dooling D."/>
            <person name="Fronik C."/>
            <person name="Fulton L."/>
            <person name="Fulton B."/>
            <person name="Graves T."/>
            <person name="Minx P."/>
            <person name="Sodergren E."/>
            <person name="Birney E."/>
            <person name="Margulies E.H."/>
            <person name="Herrero J."/>
            <person name="Green E.D."/>
            <person name="Haussler D."/>
            <person name="Siepel A."/>
            <person name="Goldman N."/>
            <person name="Pollard K.S."/>
            <person name="Pedersen J.S."/>
            <person name="Lander E.S."/>
            <person name="Kellis M."/>
        </authorList>
    </citation>
    <scope>NUCLEOTIDE SEQUENCE [LARGE SCALE GENOMIC DNA]</scope>
    <source>
        <strain evidence="9">Thorbecke</strain>
    </source>
</reference>
<keyword evidence="5" id="KW-0863">Zinc-finger</keyword>
<dbReference type="SUPFAM" id="SSF47943">
    <property type="entry name" value="Retrovirus capsid protein, N-terminal core domain"/>
    <property type="match status" value="1"/>
</dbReference>
<dbReference type="SUPFAM" id="SSF47836">
    <property type="entry name" value="Retroviral matrix proteins"/>
    <property type="match status" value="1"/>
</dbReference>
<feature type="region of interest" description="Disordered" evidence="6">
    <location>
        <begin position="438"/>
        <end position="457"/>
    </location>
</feature>
<dbReference type="InterPro" id="IPR001878">
    <property type="entry name" value="Znf_CCHC"/>
</dbReference>
<accession>A0A5F9C624</accession>
<evidence type="ECO:0000256" key="1">
    <source>
        <dbReference type="ARBA" id="ARBA00004165"/>
    </source>
</evidence>
<feature type="region of interest" description="Disordered" evidence="6">
    <location>
        <begin position="465"/>
        <end position="490"/>
    </location>
</feature>
<dbReference type="GO" id="GO:0008270">
    <property type="term" value="F:zinc ion binding"/>
    <property type="evidence" value="ECO:0007669"/>
    <property type="project" value="UniProtKB-KW"/>
</dbReference>
<dbReference type="Gene3D" id="4.10.60.10">
    <property type="entry name" value="Zinc finger, CCHC-type"/>
    <property type="match status" value="1"/>
</dbReference>
<feature type="compositionally biased region" description="Pro residues" evidence="6">
    <location>
        <begin position="125"/>
        <end position="134"/>
    </location>
</feature>
<dbReference type="Pfam" id="PF01140">
    <property type="entry name" value="Gag_MA"/>
    <property type="match status" value="1"/>
</dbReference>
<reference evidence="8" key="3">
    <citation type="submission" date="2025-09" db="UniProtKB">
        <authorList>
            <consortium name="Ensembl"/>
        </authorList>
    </citation>
    <scope>IDENTIFICATION</scope>
    <source>
        <strain evidence="8">Thorbecke</strain>
    </source>
</reference>
<keyword evidence="9" id="KW-1185">Reference proteome</keyword>
<feature type="region of interest" description="Disordered" evidence="6">
    <location>
        <begin position="125"/>
        <end position="203"/>
    </location>
</feature>
<dbReference type="Bgee" id="ENSOCUG00000034326">
    <property type="expression patterns" value="Expressed in uterus"/>
</dbReference>
<sequence length="528" mass="59341">MGQTVSTPLSLTLNHWSEVSGRAHNFSLSVKKTKWQTFCASEWPALRVDWPPEGSFHLPLIHRVKEAVFQPGRHGHPDQQPYIMVWQDLCENPPNWVRPFLLPVPTSQASTPAIVLPAKILSPPAAPSPSPPVLPESQDLTVFDSPPPYPPARLNLPVSPLLPAEPGSSLSSPASPPSSVSSPSSPTLSCPGEGGPAQGTRSRKVAVTLPLRLYGPVVDDGQGGEMPALQYWPFSSSDLYNWKNNNPPFSEDPSRLTGLVESLMFSHQPTWDDCQQLLNTLFTTEERDRILLEARKNVPGQDGRPTQLQNIIDDFFPLRRPNWDPNTQTGREHLSTYRQSLVAGLRAAARRPTNLAKVREIMQGPDESPSVFLERLMEAYRRYTPFDPQSEEQRASVTMAFIGQSAPDIRRKLQRLEGLQDLTLRDLVKEADKVFYKRETEEEKEQKRDKKRNRDLTKILATIVDNSGARKKGNRKENNTGPRRCPPLDPDQCAYCKDKGHWARDCPKNPKRRSTQLQTTTLTLEKDD</sequence>
<dbReference type="InterPro" id="IPR050462">
    <property type="entry name" value="Retroviral_Gag-Pol_poly"/>
</dbReference>
<keyword evidence="4" id="KW-0472">Membrane</keyword>
<reference evidence="8" key="2">
    <citation type="submission" date="2025-08" db="UniProtKB">
        <authorList>
            <consortium name="Ensembl"/>
        </authorList>
    </citation>
    <scope>IDENTIFICATION</scope>
    <source>
        <strain evidence="8">Thorbecke</strain>
    </source>
</reference>